<dbReference type="InParanoid" id="A0A2H3E107"/>
<accession>A0A2H3E107</accession>
<dbReference type="OMA" id="WTHTDLP"/>
<dbReference type="OrthoDB" id="2750929at2759"/>
<protein>
    <submittedName>
        <fullName evidence="1">Uncharacterized protein</fullName>
    </submittedName>
</protein>
<dbReference type="Proteomes" id="UP000217790">
    <property type="component" value="Unassembled WGS sequence"/>
</dbReference>
<dbReference type="EMBL" id="KZ293647">
    <property type="protein sequence ID" value="PBL00001.1"/>
    <property type="molecule type" value="Genomic_DNA"/>
</dbReference>
<evidence type="ECO:0000313" key="2">
    <source>
        <dbReference type="Proteomes" id="UP000217790"/>
    </source>
</evidence>
<reference evidence="2" key="1">
    <citation type="journal article" date="2017" name="Nat. Ecol. Evol.">
        <title>Genome expansion and lineage-specific genetic innovations in the forest pathogenic fungi Armillaria.</title>
        <authorList>
            <person name="Sipos G."/>
            <person name="Prasanna A.N."/>
            <person name="Walter M.C."/>
            <person name="O'Connor E."/>
            <person name="Balint B."/>
            <person name="Krizsan K."/>
            <person name="Kiss B."/>
            <person name="Hess J."/>
            <person name="Varga T."/>
            <person name="Slot J."/>
            <person name="Riley R."/>
            <person name="Boka B."/>
            <person name="Rigling D."/>
            <person name="Barry K."/>
            <person name="Lee J."/>
            <person name="Mihaltcheva S."/>
            <person name="LaButti K."/>
            <person name="Lipzen A."/>
            <person name="Waldron R."/>
            <person name="Moloney N.M."/>
            <person name="Sperisen C."/>
            <person name="Kredics L."/>
            <person name="Vagvoelgyi C."/>
            <person name="Patrignani A."/>
            <person name="Fitzpatrick D."/>
            <person name="Nagy I."/>
            <person name="Doyle S."/>
            <person name="Anderson J.B."/>
            <person name="Grigoriev I.V."/>
            <person name="Gueldener U."/>
            <person name="Muensterkoetter M."/>
            <person name="Nagy L.G."/>
        </authorList>
    </citation>
    <scope>NUCLEOTIDE SEQUENCE [LARGE SCALE GENOMIC DNA]</scope>
    <source>
        <strain evidence="2">Ar21-2</strain>
    </source>
</reference>
<evidence type="ECO:0000313" key="1">
    <source>
        <dbReference type="EMBL" id="PBL00001.1"/>
    </source>
</evidence>
<name>A0A2H3E107_ARMGA</name>
<proteinExistence type="predicted"/>
<gene>
    <name evidence="1" type="ORF">ARMGADRAFT_1074823</name>
</gene>
<keyword evidence="2" id="KW-1185">Reference proteome</keyword>
<sequence length="282" mass="31853">MSLLLKRSRTCPDISTLNATNLTRDDFCNFSNMISVTAPENLSSRPRIRYSRVANQNIPFPESCKGFLYYWTHTDLPAVLGGIRFRIIPDSKAPLFSAGKDLCLPNGIPWSIPLYRLVGWNGKMLQLLLKDGLVDQSLINSEYIRAFLKLRLKTDSIVLQSLEESFPLSLPQDSVRLHLLSKGHPPQMVFLAFKPMPEIQNLVERGQQVNAHVRLEVAQPKGNSLRIRLRILRVFVQGVPVDGEFPPVECKSMTGLPAFRSWLPSTYEPPPNFGGKQIINDE</sequence>
<dbReference type="AlphaFoldDB" id="A0A2H3E107"/>
<organism evidence="1 2">
    <name type="scientific">Armillaria gallica</name>
    <name type="common">Bulbous honey fungus</name>
    <name type="synonym">Armillaria bulbosa</name>
    <dbReference type="NCBI Taxonomy" id="47427"/>
    <lineage>
        <taxon>Eukaryota</taxon>
        <taxon>Fungi</taxon>
        <taxon>Dikarya</taxon>
        <taxon>Basidiomycota</taxon>
        <taxon>Agaricomycotina</taxon>
        <taxon>Agaricomycetes</taxon>
        <taxon>Agaricomycetidae</taxon>
        <taxon>Agaricales</taxon>
        <taxon>Marasmiineae</taxon>
        <taxon>Physalacriaceae</taxon>
        <taxon>Armillaria</taxon>
    </lineage>
</organism>